<dbReference type="InterPro" id="IPR001185">
    <property type="entry name" value="MS_channel"/>
</dbReference>
<comment type="caution">
    <text evidence="11">The sequence shown here is derived from an EMBL/GenBank/DDBJ whole genome shotgun (WGS) entry which is preliminary data.</text>
</comment>
<dbReference type="GO" id="GO:0008381">
    <property type="term" value="F:mechanosensitive monoatomic ion channel activity"/>
    <property type="evidence" value="ECO:0007669"/>
    <property type="project" value="UniProtKB-UniRule"/>
</dbReference>
<dbReference type="AlphaFoldDB" id="A0A3A1PAG3"/>
<evidence type="ECO:0000256" key="2">
    <source>
        <dbReference type="ARBA" id="ARBA00007254"/>
    </source>
</evidence>
<evidence type="ECO:0000256" key="7">
    <source>
        <dbReference type="ARBA" id="ARBA00023065"/>
    </source>
</evidence>
<comment type="function">
    <text evidence="10">Channel that opens in response to stretch forces in the membrane lipid bilayer. May participate in the regulation of osmotic pressure changes within the cell.</text>
</comment>
<keyword evidence="8 10" id="KW-0472">Membrane</keyword>
<keyword evidence="3 10" id="KW-0813">Transport</keyword>
<dbReference type="InterPro" id="IPR036019">
    <property type="entry name" value="MscL_channel"/>
</dbReference>
<evidence type="ECO:0000256" key="10">
    <source>
        <dbReference type="HAMAP-Rule" id="MF_00115"/>
    </source>
</evidence>
<evidence type="ECO:0000256" key="6">
    <source>
        <dbReference type="ARBA" id="ARBA00022989"/>
    </source>
</evidence>
<comment type="subcellular location">
    <subcellularLocation>
        <location evidence="10">Cell inner membrane</location>
        <topology evidence="10">Multi-pass membrane protein</topology>
    </subcellularLocation>
    <subcellularLocation>
        <location evidence="1">Cell membrane</location>
        <topology evidence="1">Multi-pass membrane protein</topology>
    </subcellularLocation>
</comment>
<dbReference type="InterPro" id="IPR037673">
    <property type="entry name" value="MSC/AndL"/>
</dbReference>
<dbReference type="PANTHER" id="PTHR30266:SF2">
    <property type="entry name" value="LARGE-CONDUCTANCE MECHANOSENSITIVE CHANNEL"/>
    <property type="match status" value="1"/>
</dbReference>
<sequence length="161" mass="17803">MFKEFKKFIARGNVLDLAVGVIIGAAFGRIVTSLNESIIMPLISWVVGDVDFTNWFILLGKIPADYTGNRQSYAELKAAGVQMLGYGDFLTQTVDFFIVAFALFLLLRTVNKVLDEMQEKAKATSNTSDNTEVPTDPQLDVLKQILAEMRSHPAPRATGDQ</sequence>
<feature type="transmembrane region" description="Helical" evidence="10">
    <location>
        <begin position="89"/>
        <end position="107"/>
    </location>
</feature>
<dbReference type="InterPro" id="IPR019823">
    <property type="entry name" value="Mechanosensitive_channel_CS"/>
</dbReference>
<dbReference type="OrthoDB" id="9810350at2"/>
<keyword evidence="12" id="KW-1185">Reference proteome</keyword>
<keyword evidence="4 10" id="KW-1003">Cell membrane</keyword>
<dbReference type="HAMAP" id="MF_00115">
    <property type="entry name" value="MscL"/>
    <property type="match status" value="1"/>
</dbReference>
<proteinExistence type="inferred from homology"/>
<dbReference type="PROSITE" id="PS01327">
    <property type="entry name" value="MSCL"/>
    <property type="match status" value="1"/>
</dbReference>
<dbReference type="NCBIfam" id="TIGR00220">
    <property type="entry name" value="mscL"/>
    <property type="match status" value="1"/>
</dbReference>
<keyword evidence="5 10" id="KW-0812">Transmembrane</keyword>
<organism evidence="11 12">
    <name type="scientific">Aurantiacibacter xanthus</name>
    <dbReference type="NCBI Taxonomy" id="1784712"/>
    <lineage>
        <taxon>Bacteria</taxon>
        <taxon>Pseudomonadati</taxon>
        <taxon>Pseudomonadota</taxon>
        <taxon>Alphaproteobacteria</taxon>
        <taxon>Sphingomonadales</taxon>
        <taxon>Erythrobacteraceae</taxon>
        <taxon>Aurantiacibacter</taxon>
    </lineage>
</organism>
<feature type="transmembrane region" description="Helical" evidence="10">
    <location>
        <begin position="12"/>
        <end position="31"/>
    </location>
</feature>
<comment type="similarity">
    <text evidence="2 10">Belongs to the MscL family.</text>
</comment>
<comment type="subunit">
    <text evidence="10">Homopentamer.</text>
</comment>
<accession>A0A3A1PAG3</accession>
<keyword evidence="6 10" id="KW-1133">Transmembrane helix</keyword>
<evidence type="ECO:0000313" key="11">
    <source>
        <dbReference type="EMBL" id="RIV90486.1"/>
    </source>
</evidence>
<dbReference type="PRINTS" id="PR01264">
    <property type="entry name" value="MECHCHANNEL"/>
</dbReference>
<evidence type="ECO:0000313" key="12">
    <source>
        <dbReference type="Proteomes" id="UP000265366"/>
    </source>
</evidence>
<dbReference type="SUPFAM" id="SSF81330">
    <property type="entry name" value="Gated mechanosensitive channel"/>
    <property type="match status" value="1"/>
</dbReference>
<dbReference type="RefSeq" id="WP_119591899.1">
    <property type="nucleotide sequence ID" value="NZ_QXFM01000038.1"/>
</dbReference>
<reference evidence="11 12" key="1">
    <citation type="submission" date="2018-08" db="EMBL/GenBank/DDBJ databases">
        <title>Erythrobacter zhengii sp.nov., a bacterium isolated from deep-sea sediment.</title>
        <authorList>
            <person name="Fang C."/>
            <person name="Wu Y.-H."/>
            <person name="Sun C."/>
            <person name="Wang H."/>
            <person name="Cheng H."/>
            <person name="Meng F.-X."/>
            <person name="Wang C.-S."/>
            <person name="Xu X.-W."/>
        </authorList>
    </citation>
    <scope>NUCLEOTIDE SEQUENCE [LARGE SCALE GENOMIC DNA]</scope>
    <source>
        <strain evidence="11 12">CCTCC AB 2015396</strain>
    </source>
</reference>
<keyword evidence="10" id="KW-0997">Cell inner membrane</keyword>
<gene>
    <name evidence="10 11" type="primary">mscL</name>
    <name evidence="11" type="ORF">D2V17_04325</name>
</gene>
<dbReference type="Gene3D" id="1.10.1200.120">
    <property type="entry name" value="Large-conductance mechanosensitive channel, MscL, domain 1"/>
    <property type="match status" value="1"/>
</dbReference>
<evidence type="ECO:0000256" key="8">
    <source>
        <dbReference type="ARBA" id="ARBA00023136"/>
    </source>
</evidence>
<dbReference type="GO" id="GO:0005886">
    <property type="term" value="C:plasma membrane"/>
    <property type="evidence" value="ECO:0007669"/>
    <property type="project" value="UniProtKB-SubCell"/>
</dbReference>
<dbReference type="Proteomes" id="UP000265366">
    <property type="component" value="Unassembled WGS sequence"/>
</dbReference>
<evidence type="ECO:0000256" key="9">
    <source>
        <dbReference type="ARBA" id="ARBA00023303"/>
    </source>
</evidence>
<evidence type="ECO:0000256" key="4">
    <source>
        <dbReference type="ARBA" id="ARBA00022475"/>
    </source>
</evidence>
<evidence type="ECO:0000256" key="1">
    <source>
        <dbReference type="ARBA" id="ARBA00004651"/>
    </source>
</evidence>
<evidence type="ECO:0000256" key="3">
    <source>
        <dbReference type="ARBA" id="ARBA00022448"/>
    </source>
</evidence>
<dbReference type="PANTHER" id="PTHR30266">
    <property type="entry name" value="MECHANOSENSITIVE CHANNEL MSCL"/>
    <property type="match status" value="1"/>
</dbReference>
<dbReference type="EMBL" id="QXFM01000038">
    <property type="protein sequence ID" value="RIV90486.1"/>
    <property type="molecule type" value="Genomic_DNA"/>
</dbReference>
<name>A0A3A1PAG3_9SPHN</name>
<dbReference type="Pfam" id="PF01741">
    <property type="entry name" value="MscL"/>
    <property type="match status" value="1"/>
</dbReference>
<keyword evidence="7 10" id="KW-0406">Ion transport</keyword>
<keyword evidence="9 10" id="KW-0407">Ion channel</keyword>
<protein>
    <recommendedName>
        <fullName evidence="10">Large-conductance mechanosensitive channel</fullName>
    </recommendedName>
</protein>
<evidence type="ECO:0000256" key="5">
    <source>
        <dbReference type="ARBA" id="ARBA00022692"/>
    </source>
</evidence>